<name>A0A975MLI6_9GAMM</name>
<keyword evidence="1" id="KW-1133">Transmembrane helix</keyword>
<dbReference type="SUPFAM" id="SSF53448">
    <property type="entry name" value="Nucleotide-diphospho-sugar transferases"/>
    <property type="match status" value="1"/>
</dbReference>
<dbReference type="KEGG" id="mpad:KEF85_11765"/>
<dbReference type="InterPro" id="IPR029044">
    <property type="entry name" value="Nucleotide-diphossugar_trans"/>
</dbReference>
<feature type="transmembrane region" description="Helical" evidence="1">
    <location>
        <begin position="12"/>
        <end position="36"/>
    </location>
</feature>
<sequence>MIITIVEYLVLGLAFLVLIPICVFAIQLFAGISSFAQRPIKTEIRQNIAVLVPAHNEESVIESTLHSIIPQLQGNDRIIVIADNCSDQTATLARNCGAEVIERNDSSKKGKGYALDYGLRYLRDTPPAQVVIVDADCQISEDTITRLVLTCTETGRPVQATYLMLAGSGAGLKTRIAAFAHTIKTMVRPRGLYRLGLPCSLFGTGNTFPWAIISKLELANGEIVEDLKMGIDLVYDGSPPIFCPDAQVISYFPTNSVGMQTQRTRWEHGHLSLIVSECPRLFVKALKSLDIYAFAMALDLCIPPLTLLILISTAVLILSFTAYLFFGWLMPLVVSVFGVALMTFAVLGSWVIQGRNILSFTDLVSVPVYIFWKIPIYLKFLVAKQVEWVRSSRE</sequence>
<dbReference type="AlphaFoldDB" id="A0A975MLI6"/>
<evidence type="ECO:0000256" key="1">
    <source>
        <dbReference type="SAM" id="Phobius"/>
    </source>
</evidence>
<keyword evidence="1" id="KW-0472">Membrane</keyword>
<protein>
    <submittedName>
        <fullName evidence="2">Glycosyltransferase family 2 protein</fullName>
    </submittedName>
</protein>
<dbReference type="PANTHER" id="PTHR48090:SF6">
    <property type="entry name" value="SLR5056 PROTEIN"/>
    <property type="match status" value="1"/>
</dbReference>
<dbReference type="EMBL" id="CP073754">
    <property type="protein sequence ID" value="QWF70027.1"/>
    <property type="molecule type" value="Genomic_DNA"/>
</dbReference>
<proteinExistence type="predicted"/>
<keyword evidence="1" id="KW-0812">Transmembrane</keyword>
<evidence type="ECO:0000313" key="3">
    <source>
        <dbReference type="Proteomes" id="UP000676649"/>
    </source>
</evidence>
<gene>
    <name evidence="2" type="ORF">KEF85_11765</name>
</gene>
<feature type="transmembrane region" description="Helical" evidence="1">
    <location>
        <begin position="305"/>
        <end position="326"/>
    </location>
</feature>
<dbReference type="Gene3D" id="3.90.550.10">
    <property type="entry name" value="Spore Coat Polysaccharide Biosynthesis Protein SpsA, Chain A"/>
    <property type="match status" value="1"/>
</dbReference>
<dbReference type="Pfam" id="PF13641">
    <property type="entry name" value="Glyco_tranf_2_3"/>
    <property type="match status" value="1"/>
</dbReference>
<feature type="transmembrane region" description="Helical" evidence="1">
    <location>
        <begin position="332"/>
        <end position="352"/>
    </location>
</feature>
<reference evidence="2" key="1">
    <citation type="submission" date="2021-04" db="EMBL/GenBank/DDBJ databases">
        <title>Draft genome sequence data of methanotrophic Methylovulum sp. strain S1L and Methylomonas sp. strain S2AM isolated from boreal lake water columns.</title>
        <authorList>
            <person name="Rissanen A.J."/>
            <person name="Mangayil R."/>
            <person name="Svenning M.M."/>
            <person name="Khanongnuch R."/>
        </authorList>
    </citation>
    <scope>NUCLEOTIDE SEQUENCE</scope>
    <source>
        <strain evidence="2">S2AM</strain>
    </source>
</reference>
<organism evidence="2 3">
    <name type="scientific">Methylomonas paludis</name>
    <dbReference type="NCBI Taxonomy" id="1173101"/>
    <lineage>
        <taxon>Bacteria</taxon>
        <taxon>Pseudomonadati</taxon>
        <taxon>Pseudomonadota</taxon>
        <taxon>Gammaproteobacteria</taxon>
        <taxon>Methylococcales</taxon>
        <taxon>Methylococcaceae</taxon>
        <taxon>Methylomonas</taxon>
    </lineage>
</organism>
<dbReference type="PANTHER" id="PTHR48090">
    <property type="entry name" value="UNDECAPRENYL-PHOSPHATE 4-DEOXY-4-FORMAMIDO-L-ARABINOSE TRANSFERASE-RELATED"/>
    <property type="match status" value="1"/>
</dbReference>
<keyword evidence="3" id="KW-1185">Reference proteome</keyword>
<accession>A0A975MLI6</accession>
<dbReference type="CDD" id="cd06438">
    <property type="entry name" value="EpsO_like"/>
    <property type="match status" value="1"/>
</dbReference>
<dbReference type="Proteomes" id="UP000676649">
    <property type="component" value="Chromosome"/>
</dbReference>
<dbReference type="InterPro" id="IPR050256">
    <property type="entry name" value="Glycosyltransferase_2"/>
</dbReference>
<dbReference type="RefSeq" id="WP_215580798.1">
    <property type="nucleotide sequence ID" value="NZ_CP073754.1"/>
</dbReference>
<evidence type="ECO:0000313" key="2">
    <source>
        <dbReference type="EMBL" id="QWF70027.1"/>
    </source>
</evidence>